<reference evidence="3 4" key="1">
    <citation type="submission" date="2019-05" db="EMBL/GenBank/DDBJ databases">
        <title>Georgenia *** sp. nov., and Georgenia *** sp. nov., isolated from the intestinal contents of plateau pika (Ochotona curzoniae) in the Qinghai-Tibet plateau of China.</title>
        <authorList>
            <person name="Tian Z."/>
        </authorList>
    </citation>
    <scope>NUCLEOTIDE SEQUENCE [LARGE SCALE GENOMIC DNA]</scope>
    <source>
        <strain evidence="3 4">Z443</strain>
    </source>
</reference>
<feature type="domain" description="ATP-grasp" evidence="2">
    <location>
        <begin position="123"/>
        <end position="326"/>
    </location>
</feature>
<dbReference type="PROSITE" id="PS50975">
    <property type="entry name" value="ATP_GRASP"/>
    <property type="match status" value="1"/>
</dbReference>
<dbReference type="EMBL" id="CP040915">
    <property type="protein sequence ID" value="QDC24676.1"/>
    <property type="molecule type" value="Genomic_DNA"/>
</dbReference>
<evidence type="ECO:0000313" key="4">
    <source>
        <dbReference type="Proteomes" id="UP000314616"/>
    </source>
</evidence>
<sequence>MTPRPLTPVILGTDIGVYSMARSFHEAYGVRSVVVSEGPRGPIDHSSIIDNVYMGAGADDDRLLASLDAIAARHPGTKPVLMVNVEHHIDLVRRERAWLEDRFVVPTPPDAVIERVGDKGVLDRVLRAEGVASPGHVAVDVPGTDRDAWPALLAELTFPVVVKPATSGEYEVLRFPGRKKVYDADTLPEVLDILSAVKQAGFSGEMLVQELVPGDDTYNRVVNAYVDSRGEMTMAASGQVLLGLHQPAFLGNAAITLVEYDAALVDMVRKVLTAVDYRGYASIDVKIDPRDGVPRLLDINPRIGRSNYYINVGGANPVRVMVEDLVYGRAHTPELATTTGVFHYVPTAVLPRYLTDPALRAKVRGVLRRRRAVHPLDYPADRNVRRTAYRLLAGVNQVRGLRTHYPRPTDTGF</sequence>
<dbReference type="AlphaFoldDB" id="A0A5B8C9F0"/>
<accession>A0A5B8C9F0</accession>
<dbReference type="InterPro" id="IPR011761">
    <property type="entry name" value="ATP-grasp"/>
</dbReference>
<evidence type="ECO:0000259" key="2">
    <source>
        <dbReference type="PROSITE" id="PS50975"/>
    </source>
</evidence>
<protein>
    <recommendedName>
        <fullName evidence="2">ATP-grasp domain-containing protein</fullName>
    </recommendedName>
</protein>
<dbReference type="OrthoDB" id="5420347at2"/>
<dbReference type="KEGG" id="gyu:FE374_08645"/>
<dbReference type="SUPFAM" id="SSF56059">
    <property type="entry name" value="Glutathione synthetase ATP-binding domain-like"/>
    <property type="match status" value="1"/>
</dbReference>
<keyword evidence="1" id="KW-0547">Nucleotide-binding</keyword>
<evidence type="ECO:0000256" key="1">
    <source>
        <dbReference type="PROSITE-ProRule" id="PRU00409"/>
    </source>
</evidence>
<keyword evidence="1" id="KW-0067">ATP-binding</keyword>
<evidence type="ECO:0000313" key="3">
    <source>
        <dbReference type="EMBL" id="QDC24676.1"/>
    </source>
</evidence>
<name>A0A5B8C9F0_9MICO</name>
<dbReference type="GO" id="GO:0005524">
    <property type="term" value="F:ATP binding"/>
    <property type="evidence" value="ECO:0007669"/>
    <property type="project" value="UniProtKB-UniRule"/>
</dbReference>
<dbReference type="Proteomes" id="UP000314616">
    <property type="component" value="Chromosome"/>
</dbReference>
<dbReference type="RefSeq" id="WP_139928255.1">
    <property type="nucleotide sequence ID" value="NZ_CP040915.1"/>
</dbReference>
<dbReference type="Gene3D" id="3.30.470.20">
    <property type="entry name" value="ATP-grasp fold, B domain"/>
    <property type="match status" value="1"/>
</dbReference>
<gene>
    <name evidence="3" type="ORF">FE374_08645</name>
</gene>
<dbReference type="GO" id="GO:0046872">
    <property type="term" value="F:metal ion binding"/>
    <property type="evidence" value="ECO:0007669"/>
    <property type="project" value="InterPro"/>
</dbReference>
<proteinExistence type="predicted"/>
<organism evidence="3 4">
    <name type="scientific">Georgenia yuyongxinii</name>
    <dbReference type="NCBI Taxonomy" id="2589797"/>
    <lineage>
        <taxon>Bacteria</taxon>
        <taxon>Bacillati</taxon>
        <taxon>Actinomycetota</taxon>
        <taxon>Actinomycetes</taxon>
        <taxon>Micrococcales</taxon>
        <taxon>Bogoriellaceae</taxon>
        <taxon>Georgenia</taxon>
    </lineage>
</organism>